<reference evidence="2 3" key="1">
    <citation type="journal article" date="2015" name="Stand. Genomic Sci.">
        <title>Genomic Encyclopedia of Bacterial and Archaeal Type Strains, Phase III: the genomes of soil and plant-associated and newly described type strains.</title>
        <authorList>
            <person name="Whitman W.B."/>
            <person name="Woyke T."/>
            <person name="Klenk H.P."/>
            <person name="Zhou Y."/>
            <person name="Lilburn T.G."/>
            <person name="Beck B.J."/>
            <person name="De Vos P."/>
            <person name="Vandamme P."/>
            <person name="Eisen J.A."/>
            <person name="Garrity G."/>
            <person name="Hugenholtz P."/>
            <person name="Kyrpides N.C."/>
        </authorList>
    </citation>
    <scope>NUCLEOTIDE SEQUENCE [LARGE SCALE GENOMIC DNA]</scope>
    <source>
        <strain evidence="2 3">RF6</strain>
    </source>
</reference>
<dbReference type="RefSeq" id="WP_130453338.1">
    <property type="nucleotide sequence ID" value="NZ_QYAG01000001.1"/>
</dbReference>
<gene>
    <name evidence="2" type="ORF">EV139_1150</name>
</gene>
<feature type="compositionally biased region" description="Gly residues" evidence="1">
    <location>
        <begin position="291"/>
        <end position="352"/>
    </location>
</feature>
<evidence type="ECO:0000256" key="1">
    <source>
        <dbReference type="SAM" id="MobiDB-lite"/>
    </source>
</evidence>
<feature type="region of interest" description="Disordered" evidence="1">
    <location>
        <begin position="272"/>
        <end position="360"/>
    </location>
</feature>
<accession>A0A4V6MD68</accession>
<keyword evidence="3" id="KW-1185">Reference proteome</keyword>
<dbReference type="OrthoDB" id="4828114at2"/>
<dbReference type="AlphaFoldDB" id="A0A4V6MD68"/>
<comment type="caution">
    <text evidence="2">The sequence shown here is derived from an EMBL/GenBank/DDBJ whole genome shotgun (WGS) entry which is preliminary data.</text>
</comment>
<dbReference type="SUPFAM" id="SSF110849">
    <property type="entry name" value="ParB/Sulfiredoxin"/>
    <property type="match status" value="1"/>
</dbReference>
<dbReference type="EMBL" id="SHKI01000003">
    <property type="protein sequence ID" value="RZT67019.1"/>
    <property type="molecule type" value="Genomic_DNA"/>
</dbReference>
<evidence type="ECO:0000313" key="2">
    <source>
        <dbReference type="EMBL" id="RZT67019.1"/>
    </source>
</evidence>
<evidence type="ECO:0000313" key="3">
    <source>
        <dbReference type="Proteomes" id="UP000291832"/>
    </source>
</evidence>
<dbReference type="Proteomes" id="UP000291832">
    <property type="component" value="Unassembled WGS sequence"/>
</dbReference>
<protein>
    <recommendedName>
        <fullName evidence="4">ParB-like nuclease family protein</fullName>
    </recommendedName>
</protein>
<sequence>MVINEPVSGLLLDERNPRFREQVNGQDEAVTALLLDAADKLVSLAQDIATEGSLNPTELPVVVEEDDELVVIEGNRRLAALKLLRNPDLAATAAAELSTPLVKRFKTLQKIGVGPDSIDVFQAENREAARHWIELRHTGENDGVGVIGWKAWQTNNYRRRRGSQADRATLFCEAVEADFSGELELLADVAAVRRTRLTTLGRLVTDPDVRRDFGFQFGEDEVLFDFETDDLRAGVSRIFSDLASRVGGVSVTDIKSKAQRLKYVADRSEVLPNRANRLSTPRLPGEHPGPGNSGGDDGDDTAGGTGGASGAGAGTDNGSGTGNGAGTGGNGTSGGGESDGGGGTSGNGGGSGKTPPPENVIFKSLKMPHLSPRIRELLAMSQKINIVDAAPVSGILVRVLLELTVTEAIDRGVVTGATEGDSLKKKVRHALLRLDPECHNPAKRDKSLEMAWMRTQDGDALAVQSLNAFVHNIHGNAAPTEVRVLSLTFRPVLERLNQLIGSISK</sequence>
<organism evidence="2 3">
    <name type="scientific">Leucobacter luti</name>
    <dbReference type="NCBI Taxonomy" id="340320"/>
    <lineage>
        <taxon>Bacteria</taxon>
        <taxon>Bacillati</taxon>
        <taxon>Actinomycetota</taxon>
        <taxon>Actinomycetes</taxon>
        <taxon>Micrococcales</taxon>
        <taxon>Microbacteriaceae</taxon>
        <taxon>Leucobacter</taxon>
    </lineage>
</organism>
<name>A0A4V6MD68_9MICO</name>
<dbReference type="InterPro" id="IPR036086">
    <property type="entry name" value="ParB/Sulfiredoxin_sf"/>
</dbReference>
<evidence type="ECO:0008006" key="4">
    <source>
        <dbReference type="Google" id="ProtNLM"/>
    </source>
</evidence>
<proteinExistence type="predicted"/>